<keyword evidence="3" id="KW-1185">Reference proteome</keyword>
<dbReference type="Proteomes" id="UP001153069">
    <property type="component" value="Unassembled WGS sequence"/>
</dbReference>
<dbReference type="AlphaFoldDB" id="A0A9N8EZ73"/>
<reference evidence="2" key="1">
    <citation type="submission" date="2020-06" db="EMBL/GenBank/DDBJ databases">
        <authorList>
            <consortium name="Plant Systems Biology data submission"/>
        </authorList>
    </citation>
    <scope>NUCLEOTIDE SEQUENCE</scope>
    <source>
        <strain evidence="2">D6</strain>
    </source>
</reference>
<keyword evidence="1" id="KW-0732">Signal</keyword>
<accession>A0A9N8EZ73</accession>
<sequence length="242" mass="25769">MISRSLNLLLAAAFFGAASAESPRRLLSSNDAGMLLARGLGQRRLQYQDLPDICQSFELLIDEIPNGRDSCDCDGTSVNCLFKAVCPEGQEDDPHCADTVMYRVAFEDEEVSVTSCAAISEGGFEETCARVSLAPDLQLDKCEEGTYGGRPCDCEVCDNRASLLLDCSVYDARAKTSCAPIGLGEIKPLAHGFNTTAPPPEEMESLDGPDDIDEIEEGASSALQNTVALAIVSVVATVATLF</sequence>
<protein>
    <submittedName>
        <fullName evidence="2">Uncharacterized protein</fullName>
    </submittedName>
</protein>
<name>A0A9N8EZ73_9STRA</name>
<feature type="signal peptide" evidence="1">
    <location>
        <begin position="1"/>
        <end position="20"/>
    </location>
</feature>
<evidence type="ECO:0000256" key="1">
    <source>
        <dbReference type="SAM" id="SignalP"/>
    </source>
</evidence>
<dbReference type="EMBL" id="CAICTM010002379">
    <property type="protein sequence ID" value="CAB9529020.1"/>
    <property type="molecule type" value="Genomic_DNA"/>
</dbReference>
<gene>
    <name evidence="2" type="ORF">SEMRO_2381_G325520.1</name>
</gene>
<comment type="caution">
    <text evidence="2">The sequence shown here is derived from an EMBL/GenBank/DDBJ whole genome shotgun (WGS) entry which is preliminary data.</text>
</comment>
<feature type="chain" id="PRO_5040309065" evidence="1">
    <location>
        <begin position="21"/>
        <end position="242"/>
    </location>
</feature>
<evidence type="ECO:0000313" key="2">
    <source>
        <dbReference type="EMBL" id="CAB9529020.1"/>
    </source>
</evidence>
<proteinExistence type="predicted"/>
<evidence type="ECO:0000313" key="3">
    <source>
        <dbReference type="Proteomes" id="UP001153069"/>
    </source>
</evidence>
<organism evidence="2 3">
    <name type="scientific">Seminavis robusta</name>
    <dbReference type="NCBI Taxonomy" id="568900"/>
    <lineage>
        <taxon>Eukaryota</taxon>
        <taxon>Sar</taxon>
        <taxon>Stramenopiles</taxon>
        <taxon>Ochrophyta</taxon>
        <taxon>Bacillariophyta</taxon>
        <taxon>Bacillariophyceae</taxon>
        <taxon>Bacillariophycidae</taxon>
        <taxon>Naviculales</taxon>
        <taxon>Naviculaceae</taxon>
        <taxon>Seminavis</taxon>
    </lineage>
</organism>